<proteinExistence type="predicted"/>
<dbReference type="RefSeq" id="YP_011108618.1">
    <property type="nucleotide sequence ID" value="NC_091965.1"/>
</dbReference>
<evidence type="ECO:0000313" key="1">
    <source>
        <dbReference type="EMBL" id="WEU69856.1"/>
    </source>
</evidence>
<organism evidence="1 2">
    <name type="scientific">Caudoviricetes sp. 'Rudgehvirus jaberico'</name>
    <dbReference type="NCBI Taxonomy" id="3028515"/>
    <lineage>
        <taxon>Viruses</taxon>
        <taxon>Duplodnaviria</taxon>
        <taxon>Heunggongvirae</taxon>
        <taxon>Uroviricota</taxon>
        <taxon>Caudoviricetes</taxon>
        <taxon>Crassvirales</taxon>
        <taxon>Intestiviridae</taxon>
        <taxon>Crudevirinae</taxon>
    </lineage>
</organism>
<protein>
    <submittedName>
        <fullName evidence="1">Uncharacterized protein</fullName>
    </submittedName>
</protein>
<accession>A0AAF0IEW7</accession>
<keyword evidence="2" id="KW-1185">Reference proteome</keyword>
<name>A0AAF0IEW7_9CAUD</name>
<reference evidence="1" key="1">
    <citation type="submission" date="2023-01" db="EMBL/GenBank/DDBJ databases">
        <title>New crAssphage isolates infecting Bacteroides cellulosilyticus.</title>
        <authorList>
            <person name="Papudeshi B."/>
            <person name="Vega A.A."/>
            <person name="Souza C."/>
            <person name="Giles S.K."/>
            <person name="Mallawaarachchi V."/>
            <person name="Roach M.J."/>
            <person name="An M."/>
            <person name="Jacobson N."/>
            <person name="McNair K."/>
            <person name="Mora M.F."/>
            <person name="Pastrana K."/>
            <person name="Leigh C."/>
            <person name="Cram C."/>
            <person name="Plewa W.S."/>
            <person name="Grigson S.R."/>
            <person name="Bouras G.S."/>
            <person name="Decewicz P."/>
            <person name="Luque A."/>
            <person name="Droit L."/>
            <person name="Handley S."/>
            <person name="Segall A.M."/>
            <person name="Dinsdale E.A."/>
            <person name="Edwards R.A."/>
        </authorList>
    </citation>
    <scope>NUCLEOTIDE SEQUENCE</scope>
    <source>
        <strain evidence="1">Bc11</strain>
    </source>
</reference>
<sequence>MSNNFNDIIDKLKRVYVEHEDNVIEIQPEYVYMTIPAKYICTYHRILIMLADYGVEMLNDCGASCKDGNRQVVNCFNMFNAAVAAYKLGQEKLADTLIKYVDSKIRLIYKGEDNSPNIVYPVDEKGHLKAVVSCGENPTFKIDIESGILWQESVGDPNAVYSLGEEDLESE</sequence>
<evidence type="ECO:0000313" key="2">
    <source>
        <dbReference type="Proteomes" id="UP001269161"/>
    </source>
</evidence>
<dbReference type="EMBL" id="OQ198719">
    <property type="protein sequence ID" value="WEU69856.1"/>
    <property type="molecule type" value="Genomic_DNA"/>
</dbReference>
<dbReference type="Proteomes" id="UP001269161">
    <property type="component" value="Segment"/>
</dbReference>